<dbReference type="AlphaFoldDB" id="M3CDN7"/>
<keyword evidence="5" id="KW-0238">DNA-binding</keyword>
<comment type="similarity">
    <text evidence="2">Belongs to the type IB topoisomerase family.</text>
</comment>
<dbReference type="EC" id="5.6.2.1" evidence="3"/>
<keyword evidence="6 10" id="KW-0413">Isomerase</keyword>
<evidence type="ECO:0000256" key="6">
    <source>
        <dbReference type="ARBA" id="ARBA00023235"/>
    </source>
</evidence>
<dbReference type="InterPro" id="IPR014711">
    <property type="entry name" value="TopoI_cat_a-hlx-sub_euk"/>
</dbReference>
<dbReference type="InterPro" id="IPR013500">
    <property type="entry name" value="TopoI_cat_euk"/>
</dbReference>
<sequence length="390" mass="42697">MTGTKSSAGTVIPAREGRRARTLPRQASGPAAPARTGAGDWTRRAPSRLHHSRPTEPGYVRLRHGRGFRYRDAEGAPLRDPDALARIRELVIPPAWRDVWICARPDGHLQAVGTDAAGRRQYLYHPAFRAEQERAKHDHVLDVAEALPALREAVEGHLTDRGLTRRRVLATAVRLLDLGFLRVGSDRYTELHNSYGLTTLLREHARRSRGAVVFTYVGKHGRETVLPVSDPAACRTLTALLRRRGGGDRLLAYWDRRAWHDVSGDDVNAYLKEQAGLDVTAKDFRTWHATVMAAVALAVSQGAARSETARRRAVARAAAEVAGYLGNTPAVCRASYINPRVIELYEEGVTIAPALPRLGADTDPGVPATHGQAERAVLHLLRTGHPPAAP</sequence>
<evidence type="ECO:0000256" key="7">
    <source>
        <dbReference type="SAM" id="MobiDB-lite"/>
    </source>
</evidence>
<dbReference type="Gene3D" id="3.30.66.10">
    <property type="entry name" value="DNA topoisomerase I domain"/>
    <property type="match status" value="1"/>
</dbReference>
<evidence type="ECO:0000259" key="9">
    <source>
        <dbReference type="Pfam" id="PF21338"/>
    </source>
</evidence>
<dbReference type="SUPFAM" id="SSF55869">
    <property type="entry name" value="DNA topoisomerase I domain"/>
    <property type="match status" value="1"/>
</dbReference>
<evidence type="ECO:0000256" key="4">
    <source>
        <dbReference type="ARBA" id="ARBA00023029"/>
    </source>
</evidence>
<evidence type="ECO:0000256" key="1">
    <source>
        <dbReference type="ARBA" id="ARBA00000213"/>
    </source>
</evidence>
<dbReference type="SUPFAM" id="SSF56349">
    <property type="entry name" value="DNA breaking-rejoining enzymes"/>
    <property type="match status" value="1"/>
</dbReference>
<dbReference type="GO" id="GO:0003917">
    <property type="term" value="F:DNA topoisomerase type I (single strand cut, ATP-independent) activity"/>
    <property type="evidence" value="ECO:0007669"/>
    <property type="project" value="UniProtKB-EC"/>
</dbReference>
<evidence type="ECO:0000313" key="11">
    <source>
        <dbReference type="Proteomes" id="UP000011740"/>
    </source>
</evidence>
<evidence type="ECO:0000256" key="3">
    <source>
        <dbReference type="ARBA" id="ARBA00012891"/>
    </source>
</evidence>
<feature type="region of interest" description="Disordered" evidence="7">
    <location>
        <begin position="1"/>
        <end position="60"/>
    </location>
</feature>
<dbReference type="Pfam" id="PF01028">
    <property type="entry name" value="Topoisom_I"/>
    <property type="match status" value="1"/>
</dbReference>
<dbReference type="InterPro" id="IPR035447">
    <property type="entry name" value="DNA_topo_I_N_sf"/>
</dbReference>
<evidence type="ECO:0000256" key="5">
    <source>
        <dbReference type="ARBA" id="ARBA00023125"/>
    </source>
</evidence>
<evidence type="ECO:0000256" key="2">
    <source>
        <dbReference type="ARBA" id="ARBA00006645"/>
    </source>
</evidence>
<comment type="catalytic activity">
    <reaction evidence="1">
        <text>ATP-independent breakage of single-stranded DNA, followed by passage and rejoining.</text>
        <dbReference type="EC" id="5.6.2.1"/>
    </reaction>
</comment>
<evidence type="ECO:0000313" key="10">
    <source>
        <dbReference type="EMBL" id="EMF02121.1"/>
    </source>
</evidence>
<gene>
    <name evidence="10" type="ORF">H340_02789</name>
</gene>
<name>M3CDN7_STRM1</name>
<dbReference type="eggNOG" id="COG3569">
    <property type="taxonomic scope" value="Bacteria"/>
</dbReference>
<reference evidence="10 11" key="1">
    <citation type="journal article" date="2013" name="Genome Announc.">
        <title>Whole-Genome Shotgun Assembly and Analysis of the Genome of Streptomyces mobaraensis DSM 40847, a Strain for Industrial Production of Microbial Transglutaminase.</title>
        <authorList>
            <person name="Yang H."/>
            <person name="He T."/>
            <person name="Wu W."/>
            <person name="Zhu W."/>
            <person name="Lu B."/>
            <person name="Sun W."/>
        </authorList>
    </citation>
    <scope>NUCLEOTIDE SEQUENCE [LARGE SCALE GENOMIC DNA]</scope>
    <source>
        <strain evidence="10 11">DSM 40847</strain>
    </source>
</reference>
<dbReference type="Gene3D" id="3.90.15.10">
    <property type="entry name" value="Topoisomerase I, Chain A, domain 3"/>
    <property type="match status" value="1"/>
</dbReference>
<evidence type="ECO:0000259" key="8">
    <source>
        <dbReference type="Pfam" id="PF01028"/>
    </source>
</evidence>
<protein>
    <recommendedName>
        <fullName evidence="3">DNA topoisomerase</fullName>
        <ecNumber evidence="3">5.6.2.1</ecNumber>
    </recommendedName>
</protein>
<dbReference type="Proteomes" id="UP000011740">
    <property type="component" value="Unassembled WGS sequence"/>
</dbReference>
<dbReference type="PRINTS" id="PR00416">
    <property type="entry name" value="EUTPISMRASEI"/>
</dbReference>
<keyword evidence="4" id="KW-0799">Topoisomerase</keyword>
<proteinExistence type="inferred from homology"/>
<dbReference type="Gene3D" id="1.10.132.120">
    <property type="match status" value="1"/>
</dbReference>
<dbReference type="InterPro" id="IPR001631">
    <property type="entry name" value="TopoI"/>
</dbReference>
<accession>M3CDN7</accession>
<dbReference type="Pfam" id="PF21338">
    <property type="entry name" value="Top1B_N_bact"/>
    <property type="match status" value="1"/>
</dbReference>
<organism evidence="10 11">
    <name type="scientific">Streptomyces mobaraensis (strain ATCC 29032 / DSM 40847 / JCM 4168 / NBRC 13819 / NCIMB 11159 / IPCR 16-22)</name>
    <dbReference type="NCBI Taxonomy" id="1223523"/>
    <lineage>
        <taxon>Bacteria</taxon>
        <taxon>Bacillati</taxon>
        <taxon>Actinomycetota</taxon>
        <taxon>Actinomycetes</taxon>
        <taxon>Kitasatosporales</taxon>
        <taxon>Streptomycetaceae</taxon>
        <taxon>Streptomyces</taxon>
    </lineage>
</organism>
<feature type="domain" description="DNA topoisomerase I catalytic core eukaryotic-type" evidence="8">
    <location>
        <begin position="127"/>
        <end position="333"/>
    </location>
</feature>
<dbReference type="STRING" id="1223523.H340_02789"/>
<dbReference type="PATRIC" id="fig|1223523.3.peg.569"/>
<dbReference type="GO" id="GO:0006265">
    <property type="term" value="P:DNA topological change"/>
    <property type="evidence" value="ECO:0007669"/>
    <property type="project" value="InterPro"/>
</dbReference>
<dbReference type="InterPro" id="IPR011010">
    <property type="entry name" value="DNA_brk_join_enz"/>
</dbReference>
<dbReference type="InterPro" id="IPR049331">
    <property type="entry name" value="Top1B_N_bact"/>
</dbReference>
<dbReference type="PROSITE" id="PS52038">
    <property type="entry name" value="TOPO_IB_2"/>
    <property type="match status" value="1"/>
</dbReference>
<feature type="domain" description="DNA topoisomerase IB N-terminal" evidence="9">
    <location>
        <begin position="67"/>
        <end position="115"/>
    </location>
</feature>
<dbReference type="RefSeq" id="WP_004939028.1">
    <property type="nucleotide sequence ID" value="NZ_AORZ01000004.1"/>
</dbReference>
<comment type="caution">
    <text evidence="10">The sequence shown here is derived from an EMBL/GenBank/DDBJ whole genome shotgun (WGS) entry which is preliminary data.</text>
</comment>
<dbReference type="EMBL" id="AORZ01000004">
    <property type="protein sequence ID" value="EMF02121.1"/>
    <property type="molecule type" value="Genomic_DNA"/>
</dbReference>
<dbReference type="GO" id="GO:0003677">
    <property type="term" value="F:DNA binding"/>
    <property type="evidence" value="ECO:0007669"/>
    <property type="project" value="UniProtKB-KW"/>
</dbReference>